<dbReference type="AlphaFoldDB" id="A0A5J5E5Y5"/>
<reference evidence="1 2" key="1">
    <citation type="journal article" date="2019" name="Syst. Appl. Microbiol.">
        <title>Characterization of Bifidobacterium species in feaces of the Egyptian fruit bat: Description of B. vespertilionis sp. nov. and B. rousetti sp. nov.</title>
        <authorList>
            <person name="Modesto M."/>
            <person name="Satti M."/>
            <person name="Watanabe K."/>
            <person name="Puglisi E."/>
            <person name="Morelli L."/>
            <person name="Huang C.-H."/>
            <person name="Liou J.-S."/>
            <person name="Miyashita M."/>
            <person name="Tamura T."/>
            <person name="Saito S."/>
            <person name="Mori K."/>
            <person name="Huang L."/>
            <person name="Sciavilla P."/>
            <person name="Sandri C."/>
            <person name="Spiezio C."/>
            <person name="Vitali F."/>
            <person name="Cavalieri D."/>
            <person name="Perpetuini G."/>
            <person name="Tofalo R."/>
            <person name="Bonetti A."/>
            <person name="Arita M."/>
            <person name="Mattarelli P."/>
        </authorList>
    </citation>
    <scope>NUCLEOTIDE SEQUENCE [LARGE SCALE GENOMIC DNA]</scope>
    <source>
        <strain evidence="1 2">RST19</strain>
    </source>
</reference>
<organism evidence="1 2">
    <name type="scientific">Bifidobacterium reuteri</name>
    <dbReference type="NCBI Taxonomy" id="983706"/>
    <lineage>
        <taxon>Bacteria</taxon>
        <taxon>Bacillati</taxon>
        <taxon>Actinomycetota</taxon>
        <taxon>Actinomycetes</taxon>
        <taxon>Bifidobacteriales</taxon>
        <taxon>Bifidobacteriaceae</taxon>
        <taxon>Bifidobacterium</taxon>
    </lineage>
</organism>
<gene>
    <name evidence="1" type="ORF">EMO92_08895</name>
</gene>
<name>A0A5J5E5Y5_9BIFI</name>
<proteinExistence type="predicted"/>
<evidence type="ECO:0000313" key="1">
    <source>
        <dbReference type="EMBL" id="KAA8824228.1"/>
    </source>
</evidence>
<dbReference type="Pfam" id="PF11753">
    <property type="entry name" value="DUF3310"/>
    <property type="match status" value="1"/>
</dbReference>
<dbReference type="RefSeq" id="WP_150335845.1">
    <property type="nucleotide sequence ID" value="NZ_RZUG01000018.1"/>
</dbReference>
<comment type="caution">
    <text evidence="1">The sequence shown here is derived from an EMBL/GenBank/DDBJ whole genome shotgun (WGS) entry which is preliminary data.</text>
</comment>
<accession>A0A5J5E5Y5</accession>
<evidence type="ECO:0000313" key="2">
    <source>
        <dbReference type="Proteomes" id="UP000326251"/>
    </source>
</evidence>
<dbReference type="Proteomes" id="UP000326251">
    <property type="component" value="Unassembled WGS sequence"/>
</dbReference>
<dbReference type="EMBL" id="RZUG01000018">
    <property type="protein sequence ID" value="KAA8824228.1"/>
    <property type="molecule type" value="Genomic_DNA"/>
</dbReference>
<sequence length="126" mass="14902">MSWINDPVNSPRHYTDSHPGMECIDLTADTSFCLGNCCKYLWRYRSKGRPVEDLEKARWYLCRVIDYGEKIAWTQRQTRILTRLRGQAEQAGLEHEYRIWRDLALGDTDTALTNLDILLEHERNKQ</sequence>
<protein>
    <submittedName>
        <fullName evidence="1">DUF3310 domain-containing protein</fullName>
    </submittedName>
</protein>
<dbReference type="InterPro" id="IPR021739">
    <property type="entry name" value="SaV-like"/>
</dbReference>